<dbReference type="Pfam" id="PF00107">
    <property type="entry name" value="ADH_zinc_N"/>
    <property type="match status" value="1"/>
</dbReference>
<evidence type="ECO:0000259" key="10">
    <source>
        <dbReference type="Pfam" id="PF00107"/>
    </source>
</evidence>
<dbReference type="HOGENOM" id="CLU_026673_11_0_11"/>
<dbReference type="PANTHER" id="PTHR43401:SF2">
    <property type="entry name" value="L-THREONINE 3-DEHYDROGENASE"/>
    <property type="match status" value="1"/>
</dbReference>
<name>A0A061A954_9ACTN</name>
<dbReference type="InterPro" id="IPR013154">
    <property type="entry name" value="ADH-like_N"/>
</dbReference>
<proteinExistence type="inferred from homology"/>
<dbReference type="Pfam" id="PF08240">
    <property type="entry name" value="ADH_N"/>
    <property type="match status" value="1"/>
</dbReference>
<dbReference type="SUPFAM" id="SSF50129">
    <property type="entry name" value="GroES-like"/>
    <property type="match status" value="1"/>
</dbReference>
<dbReference type="InterPro" id="IPR036291">
    <property type="entry name" value="NAD(P)-bd_dom_sf"/>
</dbReference>
<dbReference type="EMBL" id="JAGGLR010000002">
    <property type="protein sequence ID" value="MBP2059871.1"/>
    <property type="molecule type" value="Genomic_DNA"/>
</dbReference>
<dbReference type="PANTHER" id="PTHR43401">
    <property type="entry name" value="L-THREONINE 3-DEHYDROGENASE"/>
    <property type="match status" value="1"/>
</dbReference>
<dbReference type="EC" id="1.1.1.329" evidence="6"/>
<dbReference type="Proteomes" id="UP000756710">
    <property type="component" value="Unassembled WGS sequence"/>
</dbReference>
<evidence type="ECO:0000313" key="13">
    <source>
        <dbReference type="EMBL" id="MBP2059871.1"/>
    </source>
</evidence>
<evidence type="ECO:0000256" key="5">
    <source>
        <dbReference type="ARBA" id="ARBA00038004"/>
    </source>
</evidence>
<organism evidence="12">
    <name type="scientific">Streptomyces iranensis</name>
    <dbReference type="NCBI Taxonomy" id="576784"/>
    <lineage>
        <taxon>Bacteria</taxon>
        <taxon>Bacillati</taxon>
        <taxon>Actinomycetota</taxon>
        <taxon>Actinomycetes</taxon>
        <taxon>Kitasatosporales</taxon>
        <taxon>Streptomycetaceae</taxon>
        <taxon>Streptomyces</taxon>
        <taxon>Streptomyces violaceusniger group</taxon>
    </lineage>
</organism>
<comment type="cofactor">
    <cofactor evidence="1">
        <name>Zn(2+)</name>
        <dbReference type="ChEBI" id="CHEBI:29105"/>
    </cofactor>
</comment>
<feature type="domain" description="Alcohol dehydrogenase-like C-terminal" evidence="10">
    <location>
        <begin position="170"/>
        <end position="297"/>
    </location>
</feature>
<evidence type="ECO:0000313" key="12">
    <source>
        <dbReference type="EMBL" id="CDR14657.1"/>
    </source>
</evidence>
<keyword evidence="14" id="KW-1185">Reference proteome</keyword>
<evidence type="ECO:0000256" key="2">
    <source>
        <dbReference type="ARBA" id="ARBA00023002"/>
    </source>
</evidence>
<dbReference type="Gene3D" id="3.40.50.720">
    <property type="entry name" value="NAD(P)-binding Rossmann-like Domain"/>
    <property type="match status" value="1"/>
</dbReference>
<dbReference type="Gene3D" id="3.90.180.10">
    <property type="entry name" value="Medium-chain alcohol dehydrogenases, catalytic domain"/>
    <property type="match status" value="1"/>
</dbReference>
<dbReference type="AlphaFoldDB" id="A0A061A954"/>
<comment type="catalytic activity">
    <reaction evidence="8">
        <text>2-deoxy-scyllo-inosamine + NAD(+) = 3-amino-2,3-dideoxy-scyllo-inosose + NADH + H(+)</text>
        <dbReference type="Rhea" id="RHEA:33883"/>
        <dbReference type="ChEBI" id="CHEBI:15378"/>
        <dbReference type="ChEBI" id="CHEBI:57540"/>
        <dbReference type="ChEBI" id="CHEBI:57945"/>
        <dbReference type="ChEBI" id="CHEBI:65002"/>
        <dbReference type="ChEBI" id="CHEBI:65003"/>
        <dbReference type="EC" id="1.1.1.329"/>
    </reaction>
</comment>
<reference evidence="13 14" key="2">
    <citation type="submission" date="2021-03" db="EMBL/GenBank/DDBJ databases">
        <title>Genomic Encyclopedia of Type Strains, Phase IV (KMG-IV): sequencing the most valuable type-strain genomes for metagenomic binning, comparative biology and taxonomic classification.</title>
        <authorList>
            <person name="Goeker M."/>
        </authorList>
    </citation>
    <scope>NUCLEOTIDE SEQUENCE [LARGE SCALE GENOMIC DNA]</scope>
    <source>
        <strain evidence="13 14">DSM 41954</strain>
    </source>
</reference>
<evidence type="ECO:0000256" key="3">
    <source>
        <dbReference type="ARBA" id="ARBA00037678"/>
    </source>
</evidence>
<accession>A0A061A954</accession>
<protein>
    <recommendedName>
        <fullName evidence="7">2-deoxy-scyllo-inosamine dehydrogenase</fullName>
        <ecNumber evidence="6">1.1.1.329</ecNumber>
    </recommendedName>
</protein>
<dbReference type="GO" id="GO:0016491">
    <property type="term" value="F:oxidoreductase activity"/>
    <property type="evidence" value="ECO:0007669"/>
    <property type="project" value="UniProtKB-KW"/>
</dbReference>
<evidence type="ECO:0000259" key="11">
    <source>
        <dbReference type="Pfam" id="PF08240"/>
    </source>
</evidence>
<keyword evidence="2 13" id="KW-0560">Oxidoreductase</keyword>
<dbReference type="InterPro" id="IPR011032">
    <property type="entry name" value="GroES-like_sf"/>
</dbReference>
<comment type="catalytic activity">
    <reaction evidence="9">
        <text>2-deoxy-scyllo-inosamine + NADP(+) = 3-amino-2,3-dideoxy-scyllo-inosose + NADPH + H(+)</text>
        <dbReference type="Rhea" id="RHEA:33879"/>
        <dbReference type="ChEBI" id="CHEBI:15378"/>
        <dbReference type="ChEBI" id="CHEBI:57783"/>
        <dbReference type="ChEBI" id="CHEBI:58349"/>
        <dbReference type="ChEBI" id="CHEBI:65002"/>
        <dbReference type="ChEBI" id="CHEBI:65003"/>
        <dbReference type="EC" id="1.1.1.329"/>
    </reaction>
</comment>
<feature type="domain" description="Alcohol dehydrogenase-like N-terminal" evidence="11">
    <location>
        <begin position="25"/>
        <end position="130"/>
    </location>
</feature>
<evidence type="ECO:0000313" key="14">
    <source>
        <dbReference type="Proteomes" id="UP000756710"/>
    </source>
</evidence>
<comment type="function">
    <text evidence="3">Catalyzes the oxidation of 2-deoxy-scyllo-inosamine (DOIA) with NAD(+) or NADP(+), forming 3-amino-2,3-dideoxy-scyllo-inosose (amino-DOI).</text>
</comment>
<dbReference type="CDD" id="cd08236">
    <property type="entry name" value="sugar_DH"/>
    <property type="match status" value="1"/>
</dbReference>
<dbReference type="InterPro" id="IPR050129">
    <property type="entry name" value="Zn_alcohol_dh"/>
</dbReference>
<comment type="pathway">
    <text evidence="4">Metabolic intermediate biosynthesis; 2-deoxystreptamine biosynthesis; 2-deoxystreptamine from D-glucose 6-phosphate: step 3/4.</text>
</comment>
<dbReference type="SUPFAM" id="SSF51735">
    <property type="entry name" value="NAD(P)-binding Rossmann-fold domains"/>
    <property type="match status" value="1"/>
</dbReference>
<evidence type="ECO:0000256" key="7">
    <source>
        <dbReference type="ARBA" id="ARBA00039387"/>
    </source>
</evidence>
<reference evidence="12" key="1">
    <citation type="submission" date="2014-05" db="EMBL/GenBank/DDBJ databases">
        <authorList>
            <person name="Horn Fabian"/>
        </authorList>
    </citation>
    <scope>NUCLEOTIDE SEQUENCE</scope>
</reference>
<gene>
    <name evidence="13" type="ORF">J2Z30_000869</name>
    <name evidence="12" type="ORF">SIRAN8423</name>
</gene>
<comment type="similarity">
    <text evidence="5">Belongs to the zinc-containing alcohol dehydrogenase family. DOIA dehydrogenase subfamily.</text>
</comment>
<evidence type="ECO:0000256" key="6">
    <source>
        <dbReference type="ARBA" id="ARBA00039102"/>
    </source>
</evidence>
<evidence type="ECO:0000256" key="4">
    <source>
        <dbReference type="ARBA" id="ARBA00037908"/>
    </source>
</evidence>
<evidence type="ECO:0000256" key="8">
    <source>
        <dbReference type="ARBA" id="ARBA00048685"/>
    </source>
</evidence>
<sequence>MKAAVLQSEGVLTLTDIPAPAPVGDRSVLVRVGGVGVCGSDVLRFGRGKAYHYPLVLGHEFSAVVEEAPEGSRFRPGDRAAVFPLLPDPADPMTQIGEYAVGSGYDYYGSRRDGAMAEYLHVPEANLVPVARDVPLVHAAMVEPAAVALHAMLKFQLPAHATALVIGAGPIGALAAQWLRILGVSEVYVADVDERKRAVMAGLGFPVIDASAGDTVDTVRELTGGRGVDCAVEASGLPATLVQAITAAAPLGQVMLLGDISGDLTLPRALVSSILRRELRVYGTWNSRITPAGRSEWDMVVHHLGRDLKVAPLISHTPSLEEAPAMFADMLERRTWYNKVVFAVADEAQTELIRPGVVGGAS</sequence>
<dbReference type="EMBL" id="LK022848">
    <property type="protein sequence ID" value="CDR14657.1"/>
    <property type="molecule type" value="Genomic_DNA"/>
</dbReference>
<evidence type="ECO:0000256" key="9">
    <source>
        <dbReference type="ARBA" id="ARBA00049085"/>
    </source>
</evidence>
<dbReference type="RefSeq" id="WP_044578921.1">
    <property type="nucleotide sequence ID" value="NZ_BAABDR010000073.1"/>
</dbReference>
<dbReference type="InterPro" id="IPR013149">
    <property type="entry name" value="ADH-like_C"/>
</dbReference>
<evidence type="ECO:0000256" key="1">
    <source>
        <dbReference type="ARBA" id="ARBA00001947"/>
    </source>
</evidence>